<evidence type="ECO:0000259" key="3">
    <source>
        <dbReference type="Pfam" id="PF19124"/>
    </source>
</evidence>
<proteinExistence type="predicted"/>
<reference evidence="4 5" key="1">
    <citation type="submission" date="2017-05" db="EMBL/GenBank/DDBJ databases">
        <title>Vagococcus spp. assemblies.</title>
        <authorList>
            <person name="Gulvik C.A."/>
        </authorList>
    </citation>
    <scope>NUCLEOTIDE SEQUENCE [LARGE SCALE GENOMIC DNA]</scope>
    <source>
        <strain evidence="4 5">SS1995</strain>
    </source>
</reference>
<keyword evidence="1" id="KW-1133">Transmembrane helix</keyword>
<organism evidence="4 5">
    <name type="scientific">Vagococcus vulneris</name>
    <dbReference type="NCBI Taxonomy" id="1977869"/>
    <lineage>
        <taxon>Bacteria</taxon>
        <taxon>Bacillati</taxon>
        <taxon>Bacillota</taxon>
        <taxon>Bacilli</taxon>
        <taxon>Lactobacillales</taxon>
        <taxon>Enterococcaceae</taxon>
        <taxon>Vagococcus</taxon>
    </lineage>
</organism>
<feature type="domain" description="DUF5808" evidence="3">
    <location>
        <begin position="322"/>
        <end position="347"/>
    </location>
</feature>
<name>A0A430A259_9ENTE</name>
<dbReference type="RefSeq" id="WP_125982853.1">
    <property type="nucleotide sequence ID" value="NZ_NGJS01000001.1"/>
</dbReference>
<feature type="transmembrane region" description="Helical" evidence="1">
    <location>
        <begin position="344"/>
        <end position="364"/>
    </location>
</feature>
<keyword evidence="1" id="KW-0472">Membrane</keyword>
<sequence>MVIGMIIITLLIFNMSLAATPLINRRSNSFGVTIPSGLQQNNYVNRMNQNFVKRILLTNIPVFLPLLLIINKSLNNKRYELLVTVYLLFGISVYLLIFIMLYMSNRKALIQFIGSKTKVKTTSDVVVDLNFRKKIVVFPNWLFILINSLLIVFGIIYTLINYDEIPAQIPMRFDVRMEPVIFMSKTWLHLMMIPFIQIFLMLVSVITNRALIKSKQQLSLNQTKTYQKNDVAFRKINSISLFVTVVLLQLLFLFIQIATITPNFNYTVLLVVIALVLISIVAVNLYVGIKYRQSGDGLTPDVNFDVTNDDEYWKGGIFYYNPQDPSVWLEKKVGTGLTLNMAKWQAWALLFATIILPIAMMILLK</sequence>
<feature type="transmembrane region" description="Helical" evidence="1">
    <location>
        <begin position="267"/>
        <end position="289"/>
    </location>
</feature>
<dbReference type="PANTHER" id="PTHR37810:SF5">
    <property type="entry name" value="IMMUNITY PROTEIN SDPI"/>
    <property type="match status" value="1"/>
</dbReference>
<keyword evidence="5" id="KW-1185">Reference proteome</keyword>
<evidence type="ECO:0000259" key="2">
    <source>
        <dbReference type="Pfam" id="PF07853"/>
    </source>
</evidence>
<dbReference type="Pfam" id="PF19124">
    <property type="entry name" value="DUF5808"/>
    <property type="match status" value="1"/>
</dbReference>
<dbReference type="OrthoDB" id="157646at2"/>
<dbReference type="PANTHER" id="PTHR37810">
    <property type="entry name" value="IMMUNITY PROTEIN SDPI"/>
    <property type="match status" value="1"/>
</dbReference>
<evidence type="ECO:0008006" key="6">
    <source>
        <dbReference type="Google" id="ProtNLM"/>
    </source>
</evidence>
<accession>A0A430A259</accession>
<comment type="caution">
    <text evidence="4">The sequence shown here is derived from an EMBL/GenBank/DDBJ whole genome shotgun (WGS) entry which is preliminary data.</text>
</comment>
<feature type="transmembrane region" description="Helical" evidence="1">
    <location>
        <begin position="81"/>
        <end position="103"/>
    </location>
</feature>
<feature type="transmembrane region" description="Helical" evidence="1">
    <location>
        <begin position="186"/>
        <end position="206"/>
    </location>
</feature>
<dbReference type="GO" id="GO:0009636">
    <property type="term" value="P:response to toxic substance"/>
    <property type="evidence" value="ECO:0007669"/>
    <property type="project" value="TreeGrafter"/>
</dbReference>
<dbReference type="Proteomes" id="UP000287857">
    <property type="component" value="Unassembled WGS sequence"/>
</dbReference>
<evidence type="ECO:0000256" key="1">
    <source>
        <dbReference type="SAM" id="Phobius"/>
    </source>
</evidence>
<protein>
    <recommendedName>
        <fullName evidence="6">DUF5808 domain-containing protein</fullName>
    </recommendedName>
</protein>
<evidence type="ECO:0000313" key="4">
    <source>
        <dbReference type="EMBL" id="RSU00528.1"/>
    </source>
</evidence>
<dbReference type="EMBL" id="NGJS01000001">
    <property type="protein sequence ID" value="RSU00528.1"/>
    <property type="molecule type" value="Genomic_DNA"/>
</dbReference>
<feature type="transmembrane region" description="Helical" evidence="1">
    <location>
        <begin position="141"/>
        <end position="162"/>
    </location>
</feature>
<feature type="transmembrane region" description="Helical" evidence="1">
    <location>
        <begin position="236"/>
        <end position="255"/>
    </location>
</feature>
<feature type="domain" description="DUF1648" evidence="2">
    <location>
        <begin position="149"/>
        <end position="198"/>
    </location>
</feature>
<evidence type="ECO:0000313" key="5">
    <source>
        <dbReference type="Proteomes" id="UP000287857"/>
    </source>
</evidence>
<dbReference type="InterPro" id="IPR012867">
    <property type="entry name" value="DUF1648"/>
</dbReference>
<dbReference type="InterPro" id="IPR043831">
    <property type="entry name" value="DUF5808"/>
</dbReference>
<keyword evidence="1" id="KW-0812">Transmembrane</keyword>
<feature type="transmembrane region" description="Helical" evidence="1">
    <location>
        <begin position="51"/>
        <end position="69"/>
    </location>
</feature>
<gene>
    <name evidence="4" type="ORF">CBF37_00500</name>
</gene>
<dbReference type="AlphaFoldDB" id="A0A430A259"/>
<dbReference type="Pfam" id="PF07853">
    <property type="entry name" value="DUF1648"/>
    <property type="match status" value="1"/>
</dbReference>